<dbReference type="EMBL" id="ML994623">
    <property type="protein sequence ID" value="KAF2188604.1"/>
    <property type="molecule type" value="Genomic_DNA"/>
</dbReference>
<feature type="non-terminal residue" evidence="2">
    <location>
        <position position="1"/>
    </location>
</feature>
<feature type="region of interest" description="Disordered" evidence="1">
    <location>
        <begin position="179"/>
        <end position="199"/>
    </location>
</feature>
<feature type="compositionally biased region" description="Polar residues" evidence="1">
    <location>
        <begin position="180"/>
        <end position="199"/>
    </location>
</feature>
<evidence type="ECO:0000313" key="3">
    <source>
        <dbReference type="Proteomes" id="UP000800200"/>
    </source>
</evidence>
<proteinExistence type="predicted"/>
<organism evidence="2 3">
    <name type="scientific">Zopfia rhizophila CBS 207.26</name>
    <dbReference type="NCBI Taxonomy" id="1314779"/>
    <lineage>
        <taxon>Eukaryota</taxon>
        <taxon>Fungi</taxon>
        <taxon>Dikarya</taxon>
        <taxon>Ascomycota</taxon>
        <taxon>Pezizomycotina</taxon>
        <taxon>Dothideomycetes</taxon>
        <taxon>Dothideomycetes incertae sedis</taxon>
        <taxon>Zopfiaceae</taxon>
        <taxon>Zopfia</taxon>
    </lineage>
</organism>
<accession>A0A6A6E9X1</accession>
<dbReference type="Proteomes" id="UP000800200">
    <property type="component" value="Unassembled WGS sequence"/>
</dbReference>
<reference evidence="2" key="1">
    <citation type="journal article" date="2020" name="Stud. Mycol.">
        <title>101 Dothideomycetes genomes: a test case for predicting lifestyles and emergence of pathogens.</title>
        <authorList>
            <person name="Haridas S."/>
            <person name="Albert R."/>
            <person name="Binder M."/>
            <person name="Bloem J."/>
            <person name="Labutti K."/>
            <person name="Salamov A."/>
            <person name="Andreopoulos B."/>
            <person name="Baker S."/>
            <person name="Barry K."/>
            <person name="Bills G."/>
            <person name="Bluhm B."/>
            <person name="Cannon C."/>
            <person name="Castanera R."/>
            <person name="Culley D."/>
            <person name="Daum C."/>
            <person name="Ezra D."/>
            <person name="Gonzalez J."/>
            <person name="Henrissat B."/>
            <person name="Kuo A."/>
            <person name="Liang C."/>
            <person name="Lipzen A."/>
            <person name="Lutzoni F."/>
            <person name="Magnuson J."/>
            <person name="Mondo S."/>
            <person name="Nolan M."/>
            <person name="Ohm R."/>
            <person name="Pangilinan J."/>
            <person name="Park H.-J."/>
            <person name="Ramirez L."/>
            <person name="Alfaro M."/>
            <person name="Sun H."/>
            <person name="Tritt A."/>
            <person name="Yoshinaga Y."/>
            <person name="Zwiers L.-H."/>
            <person name="Turgeon B."/>
            <person name="Goodwin S."/>
            <person name="Spatafora J."/>
            <person name="Crous P."/>
            <person name="Grigoriev I."/>
        </authorList>
    </citation>
    <scope>NUCLEOTIDE SEQUENCE</scope>
    <source>
        <strain evidence="2">CBS 207.26</strain>
    </source>
</reference>
<name>A0A6A6E9X1_9PEZI</name>
<keyword evidence="3" id="KW-1185">Reference proteome</keyword>
<sequence>IIETLRDVKRGKDSYESLNLERTASQILHHMEVKDSEDSLESTRARMLTNARTICGPTRHLDTITYSSTSSRKVGAATIEHNPTGRSYIHCCSAKESSRLTAYEHLLVITEDLLQRLIDVEGISSSGWLPATPQTQHAANYGSGSVAGSVVGGGSLAPSRRSSVQPTEGLLHKPMLVRSGSDTASQSSPQSQLYHVPRTNSSDVIAAPKLIPAGRVGGHHAGARWYLGSEG</sequence>
<evidence type="ECO:0000256" key="1">
    <source>
        <dbReference type="SAM" id="MobiDB-lite"/>
    </source>
</evidence>
<dbReference type="OrthoDB" id="3685058at2759"/>
<dbReference type="AlphaFoldDB" id="A0A6A6E9X1"/>
<evidence type="ECO:0000313" key="2">
    <source>
        <dbReference type="EMBL" id="KAF2188604.1"/>
    </source>
</evidence>
<protein>
    <submittedName>
        <fullName evidence="2">Uncharacterized protein</fullName>
    </submittedName>
</protein>
<gene>
    <name evidence="2" type="ORF">K469DRAFT_565156</name>
</gene>